<evidence type="ECO:0000256" key="3">
    <source>
        <dbReference type="ARBA" id="ARBA00013081"/>
    </source>
</evidence>
<comment type="cofactor">
    <cofactor evidence="1">
        <name>Mn(2+)</name>
        <dbReference type="ChEBI" id="CHEBI:29035"/>
    </cofactor>
</comment>
<dbReference type="GO" id="GO:0004722">
    <property type="term" value="F:protein serine/threonine phosphatase activity"/>
    <property type="evidence" value="ECO:0007669"/>
    <property type="project" value="UniProtKB-EC"/>
</dbReference>
<sequence>MKPNPDKHNKKVTVLAKKARNVRGKRLKIRRMEPAGLKPPVHLSQMLPSEEKTDAACSSCSAMKRNFSYEEPISSEGPETGADVPGKDKKLKGVVGDISSDLCFVSSDSSVSEDISGSTMTRLNIGSISVIGRRRAMEDSMTVAPGFIAGEYEFFAVYDGHGGARVANACRDRLHHLVEKELQSGNSNTTGELEWTKVMKSCFLKMDEEVVSLLEGENHMKEQAAERGVGSTAVVVMVGSEELVVANCGDSRAVLCRGGVAMPLSNDHKPDRPDEKERVEAAGGRIINWDGCRVQGVLATSRSIGDQYLKPYVIADPEVTVNKRTQSDEFLIIATDGLWDVVSNEVACEVVRRCLNGRISKRFSKEPGAAQAAAILAQLAIAKGSRDNISAIVVDLKKTSSKASGT</sequence>
<keyword evidence="4" id="KW-0479">Metal-binding</keyword>
<dbReference type="InterPro" id="IPR036457">
    <property type="entry name" value="PPM-type-like_dom_sf"/>
</dbReference>
<evidence type="ECO:0000313" key="12">
    <source>
        <dbReference type="Proteomes" id="UP001630127"/>
    </source>
</evidence>
<evidence type="ECO:0000256" key="1">
    <source>
        <dbReference type="ARBA" id="ARBA00001936"/>
    </source>
</evidence>
<dbReference type="SUPFAM" id="SSF81606">
    <property type="entry name" value="PP2C-like"/>
    <property type="match status" value="1"/>
</dbReference>
<evidence type="ECO:0000313" key="11">
    <source>
        <dbReference type="EMBL" id="KAL3499228.1"/>
    </source>
</evidence>
<dbReference type="PROSITE" id="PS51746">
    <property type="entry name" value="PPM_2"/>
    <property type="match status" value="1"/>
</dbReference>
<dbReference type="EMBL" id="JBJUIK010000016">
    <property type="protein sequence ID" value="KAL3499228.1"/>
    <property type="molecule type" value="Genomic_DNA"/>
</dbReference>
<dbReference type="SMART" id="SM00331">
    <property type="entry name" value="PP2C_SIG"/>
    <property type="match status" value="1"/>
</dbReference>
<accession>A0ABD2XVL0</accession>
<protein>
    <recommendedName>
        <fullName evidence="3">protein-serine/threonine phosphatase</fullName>
        <ecNumber evidence="3">3.1.3.16</ecNumber>
    </recommendedName>
</protein>
<comment type="caution">
    <text evidence="11">The sequence shown here is derived from an EMBL/GenBank/DDBJ whole genome shotgun (WGS) entry which is preliminary data.</text>
</comment>
<proteinExistence type="inferred from homology"/>
<keyword evidence="7 9" id="KW-0904">Protein phosphatase</keyword>
<dbReference type="InterPro" id="IPR015655">
    <property type="entry name" value="PP2C"/>
</dbReference>
<evidence type="ECO:0000256" key="6">
    <source>
        <dbReference type="ARBA" id="ARBA00022842"/>
    </source>
</evidence>
<organism evidence="11 12">
    <name type="scientific">Cinchona calisaya</name>
    <dbReference type="NCBI Taxonomy" id="153742"/>
    <lineage>
        <taxon>Eukaryota</taxon>
        <taxon>Viridiplantae</taxon>
        <taxon>Streptophyta</taxon>
        <taxon>Embryophyta</taxon>
        <taxon>Tracheophyta</taxon>
        <taxon>Spermatophyta</taxon>
        <taxon>Magnoliopsida</taxon>
        <taxon>eudicotyledons</taxon>
        <taxon>Gunneridae</taxon>
        <taxon>Pentapetalae</taxon>
        <taxon>asterids</taxon>
        <taxon>lamiids</taxon>
        <taxon>Gentianales</taxon>
        <taxon>Rubiaceae</taxon>
        <taxon>Cinchonoideae</taxon>
        <taxon>Cinchoneae</taxon>
        <taxon>Cinchona</taxon>
    </lineage>
</organism>
<dbReference type="PROSITE" id="PS01032">
    <property type="entry name" value="PPM_1"/>
    <property type="match status" value="1"/>
</dbReference>
<dbReference type="AlphaFoldDB" id="A0ABD2XVL0"/>
<gene>
    <name evidence="11" type="ORF">ACH5RR_038321</name>
</gene>
<evidence type="ECO:0000256" key="9">
    <source>
        <dbReference type="RuleBase" id="RU003465"/>
    </source>
</evidence>
<dbReference type="Proteomes" id="UP001630127">
    <property type="component" value="Unassembled WGS sequence"/>
</dbReference>
<feature type="domain" description="PPM-type phosphatase" evidence="10">
    <location>
        <begin position="124"/>
        <end position="396"/>
    </location>
</feature>
<dbReference type="Pfam" id="PF00481">
    <property type="entry name" value="PP2C"/>
    <property type="match status" value="1"/>
</dbReference>
<dbReference type="Gene3D" id="3.60.40.10">
    <property type="entry name" value="PPM-type phosphatase domain"/>
    <property type="match status" value="1"/>
</dbReference>
<keyword evidence="6" id="KW-0460">Magnesium</keyword>
<evidence type="ECO:0000256" key="7">
    <source>
        <dbReference type="ARBA" id="ARBA00022912"/>
    </source>
</evidence>
<dbReference type="FunFam" id="3.60.40.10:FF:000041">
    <property type="entry name" value="Protein phosphatase 2C 51"/>
    <property type="match status" value="1"/>
</dbReference>
<evidence type="ECO:0000256" key="4">
    <source>
        <dbReference type="ARBA" id="ARBA00022723"/>
    </source>
</evidence>
<keyword evidence="8" id="KW-0464">Manganese</keyword>
<keyword evidence="5 9" id="KW-0378">Hydrolase</keyword>
<reference evidence="11 12" key="1">
    <citation type="submission" date="2024-11" db="EMBL/GenBank/DDBJ databases">
        <title>A near-complete genome assembly of Cinchona calisaya.</title>
        <authorList>
            <person name="Lian D.C."/>
            <person name="Zhao X.W."/>
            <person name="Wei L."/>
        </authorList>
    </citation>
    <scope>NUCLEOTIDE SEQUENCE [LARGE SCALE GENOMIC DNA]</scope>
    <source>
        <tissue evidence="11">Nenye</tissue>
    </source>
</reference>
<dbReference type="EC" id="3.1.3.16" evidence="3"/>
<comment type="cofactor">
    <cofactor evidence="2">
        <name>Mg(2+)</name>
        <dbReference type="ChEBI" id="CHEBI:18420"/>
    </cofactor>
</comment>
<dbReference type="GO" id="GO:0046872">
    <property type="term" value="F:metal ion binding"/>
    <property type="evidence" value="ECO:0007669"/>
    <property type="project" value="UniProtKB-KW"/>
</dbReference>
<evidence type="ECO:0000259" key="10">
    <source>
        <dbReference type="PROSITE" id="PS51746"/>
    </source>
</evidence>
<keyword evidence="12" id="KW-1185">Reference proteome</keyword>
<dbReference type="InterPro" id="IPR001932">
    <property type="entry name" value="PPM-type_phosphatase-like_dom"/>
</dbReference>
<dbReference type="InterPro" id="IPR000222">
    <property type="entry name" value="PP2C_BS"/>
</dbReference>
<name>A0ABD2XVL0_9GENT</name>
<evidence type="ECO:0000256" key="8">
    <source>
        <dbReference type="ARBA" id="ARBA00023211"/>
    </source>
</evidence>
<dbReference type="PANTHER" id="PTHR47992">
    <property type="entry name" value="PROTEIN PHOSPHATASE"/>
    <property type="match status" value="1"/>
</dbReference>
<dbReference type="SMART" id="SM00332">
    <property type="entry name" value="PP2Cc"/>
    <property type="match status" value="1"/>
</dbReference>
<dbReference type="CDD" id="cd00143">
    <property type="entry name" value="PP2Cc"/>
    <property type="match status" value="1"/>
</dbReference>
<evidence type="ECO:0000256" key="5">
    <source>
        <dbReference type="ARBA" id="ARBA00022801"/>
    </source>
</evidence>
<evidence type="ECO:0000256" key="2">
    <source>
        <dbReference type="ARBA" id="ARBA00001946"/>
    </source>
</evidence>
<comment type="similarity">
    <text evidence="9">Belongs to the PP2C family.</text>
</comment>